<dbReference type="FunFam" id="2.170.270.10:FF:000016">
    <property type="entry name" value="Histone-lysine N-methyltransferase"/>
    <property type="match status" value="1"/>
</dbReference>
<proteinExistence type="predicted"/>
<evidence type="ECO:0000256" key="5">
    <source>
        <dbReference type="ARBA" id="ARBA00022473"/>
    </source>
</evidence>
<keyword evidence="11" id="KW-0221">Differentiation</keyword>
<dbReference type="CDD" id="cd00201">
    <property type="entry name" value="WW"/>
    <property type="match status" value="1"/>
</dbReference>
<dbReference type="SMART" id="SM00508">
    <property type="entry name" value="PostSET"/>
    <property type="match status" value="1"/>
</dbReference>
<dbReference type="OrthoDB" id="308383at2759"/>
<keyword evidence="15" id="KW-0804">Transcription</keyword>
<dbReference type="PANTHER" id="PTHR46711">
    <property type="entry name" value="HISTONE-LYSINE N-METHYLTRANSFERASE SETD2"/>
    <property type="match status" value="1"/>
</dbReference>
<dbReference type="InterPro" id="IPR003616">
    <property type="entry name" value="Post-SET_dom"/>
</dbReference>
<feature type="domain" description="SET" evidence="20">
    <location>
        <begin position="260"/>
        <end position="377"/>
    </location>
</feature>
<dbReference type="GO" id="GO:0006355">
    <property type="term" value="P:regulation of DNA-templated transcription"/>
    <property type="evidence" value="ECO:0007669"/>
    <property type="project" value="InterPro"/>
</dbReference>
<feature type="domain" description="WW" evidence="19">
    <location>
        <begin position="890"/>
        <end position="923"/>
    </location>
</feature>
<feature type="compositionally biased region" description="Low complexity" evidence="18">
    <location>
        <begin position="659"/>
        <end position="673"/>
    </location>
</feature>
<feature type="coiled-coil region" evidence="17">
    <location>
        <begin position="1006"/>
        <end position="1033"/>
    </location>
</feature>
<dbReference type="Pfam" id="PF17907">
    <property type="entry name" value="AWS"/>
    <property type="match status" value="1"/>
</dbReference>
<evidence type="ECO:0000256" key="7">
    <source>
        <dbReference type="ARBA" id="ARBA00022603"/>
    </source>
</evidence>
<dbReference type="GO" id="GO:0032259">
    <property type="term" value="P:methylation"/>
    <property type="evidence" value="ECO:0007669"/>
    <property type="project" value="UniProtKB-KW"/>
</dbReference>
<dbReference type="GO" id="GO:0030154">
    <property type="term" value="P:cell differentiation"/>
    <property type="evidence" value="ECO:0007669"/>
    <property type="project" value="UniProtKB-KW"/>
</dbReference>
<dbReference type="InterPro" id="IPR042294">
    <property type="entry name" value="SETD2_animal"/>
</dbReference>
<evidence type="ECO:0000256" key="3">
    <source>
        <dbReference type="ARBA" id="ARBA00012178"/>
    </source>
</evidence>
<feature type="compositionally biased region" description="Acidic residues" evidence="18">
    <location>
        <begin position="433"/>
        <end position="447"/>
    </location>
</feature>
<evidence type="ECO:0000256" key="14">
    <source>
        <dbReference type="ARBA" id="ARBA00023015"/>
    </source>
</evidence>
<evidence type="ECO:0000256" key="8">
    <source>
        <dbReference type="ARBA" id="ARBA00022679"/>
    </source>
</evidence>
<dbReference type="InterPro" id="IPR001214">
    <property type="entry name" value="SET_dom"/>
</dbReference>
<keyword evidence="4" id="KW-0158">Chromosome</keyword>
<reference evidence="23 24" key="1">
    <citation type="journal article" date="2015" name="Nat. Commun.">
        <title>Lucilia cuprina genome unlocks parasitic fly biology to underpin future interventions.</title>
        <authorList>
            <person name="Anstead C.A."/>
            <person name="Korhonen P.K."/>
            <person name="Young N.D."/>
            <person name="Hall R.S."/>
            <person name="Jex A.R."/>
            <person name="Murali S.C."/>
            <person name="Hughes D.S."/>
            <person name="Lee S.F."/>
            <person name="Perry T."/>
            <person name="Stroehlein A.J."/>
            <person name="Ansell B.R."/>
            <person name="Breugelmans B."/>
            <person name="Hofmann A."/>
            <person name="Qu J."/>
            <person name="Dugan S."/>
            <person name="Lee S.L."/>
            <person name="Chao H."/>
            <person name="Dinh H."/>
            <person name="Han Y."/>
            <person name="Doddapaneni H.V."/>
            <person name="Worley K.C."/>
            <person name="Muzny D.M."/>
            <person name="Ioannidis P."/>
            <person name="Waterhouse R.M."/>
            <person name="Zdobnov E.M."/>
            <person name="James P.J."/>
            <person name="Bagnall N.H."/>
            <person name="Kotze A.C."/>
            <person name="Gibbs R.A."/>
            <person name="Richards S."/>
            <person name="Batterham P."/>
            <person name="Gasser R.B."/>
        </authorList>
    </citation>
    <scope>NUCLEOTIDE SEQUENCE [LARGE SCALE GENOMIC DNA]</scope>
    <source>
        <strain evidence="23 24">LS</strain>
        <tissue evidence="23">Full body</tissue>
    </source>
</reference>
<dbReference type="InterPro" id="IPR013257">
    <property type="entry name" value="SRI"/>
</dbReference>
<keyword evidence="9" id="KW-0949">S-adenosyl-L-methionine</keyword>
<dbReference type="SUPFAM" id="SSF82199">
    <property type="entry name" value="SET domain"/>
    <property type="match status" value="1"/>
</dbReference>
<comment type="subcellular location">
    <subcellularLocation>
        <location evidence="2">Chromosome</location>
    </subcellularLocation>
    <subcellularLocation>
        <location evidence="1">Nucleus</location>
    </subcellularLocation>
</comment>
<dbReference type="STRING" id="7375.A0A0L0BZU8"/>
<dbReference type="Proteomes" id="UP000037069">
    <property type="component" value="Unassembled WGS sequence"/>
</dbReference>
<dbReference type="Gene3D" id="2.20.70.10">
    <property type="match status" value="1"/>
</dbReference>
<keyword evidence="8 23" id="KW-0808">Transferase</keyword>
<dbReference type="SMART" id="SM00570">
    <property type="entry name" value="AWS"/>
    <property type="match status" value="1"/>
</dbReference>
<evidence type="ECO:0000256" key="10">
    <source>
        <dbReference type="ARBA" id="ARBA00022723"/>
    </source>
</evidence>
<feature type="compositionally biased region" description="Basic and acidic residues" evidence="18">
    <location>
        <begin position="722"/>
        <end position="731"/>
    </location>
</feature>
<keyword evidence="24" id="KW-1185">Reference proteome</keyword>
<keyword evidence="10" id="KW-0479">Metal-binding</keyword>
<feature type="region of interest" description="Disordered" evidence="18">
    <location>
        <begin position="722"/>
        <end position="795"/>
    </location>
</feature>
<evidence type="ECO:0000256" key="17">
    <source>
        <dbReference type="SAM" id="Coils"/>
    </source>
</evidence>
<dbReference type="InterPro" id="IPR046341">
    <property type="entry name" value="SET_dom_sf"/>
</dbReference>
<keyword evidence="5" id="KW-0217">Developmental protein</keyword>
<evidence type="ECO:0000259" key="21">
    <source>
        <dbReference type="PROSITE" id="PS50868"/>
    </source>
</evidence>
<feature type="region of interest" description="Disordered" evidence="18">
    <location>
        <begin position="1109"/>
        <end position="1138"/>
    </location>
</feature>
<feature type="compositionally biased region" description="Basic and acidic residues" evidence="18">
    <location>
        <begin position="506"/>
        <end position="523"/>
    </location>
</feature>
<sequence length="1272" mass="146522">MTAVASKITCVTPVEADEDPDPLKDIEKFIADGVNLLKKDYKLDEDSVDDVIPPSTTTTPIDVAEEPMKEENNEEIKPVFNTFETPADTPINTPSVTPPPKSPTSIESSTPDEISGVRRSHRIKLITKTPKALVGRGLVKDKERFSIKDDVETKSHYTLDDHLTDLAEVEAKNAKFLKEMEERLSNFQVIKENEYLCERVISREARKMICDCFLTHEEEERGELGCGEDCLNRLLMIECGAECNVKERCTNKRFQKLLCSPCRVFRTEKKGFGIMADIEILPGEFIMEYVGEVIDTDEFEKRRIMYSQDKNRHYYFMALRSDAIIDATIKGNISRFINHSCDPNAETQKWTVNGELRIGFFSRKSIMPGEEITFNYQYQRYGREAQRCYCESANCTGWIGQEPTSDEGEQLDDDDEYEESEEEEADTSNLLVQDDDEDSDASEADPEEVQKQLEMAAAQAEVELAPLQLLEGKAKREESAPKEEETHKSESEEDSKSKFKKLLSKMAEKMSAKQKQNKREQKMQRKKKSKESSTDLSNKLRFLEDPDIEDEVGFLKECGLKNQSDTLRLSRLMVRAKLVQTRLNLLEILRQGDLPCRRLFLDYHGLRLLHGWMSEDANNMQIRLALLQTLETLPIANKTVLTDSKVMQVVRNWCGQNTNLSPNEDSSSSNSNSQDVPVPAAANFEEGSDLAELQKLAVKLITTWEGLPEIFRIPKKERIEQMKEHEREADRQYAANAETQENTNTTAIDRYRRDRFGRDNSTTASSTSGRFVKPNNGNPHRTNNTTPENNKNLSKAQRREMFAAKVARDEAEKRLAEERREFETKCRFFGLDPKKTRQQDIPFCVNPATGQWFSIERKPINTPPSYAHVQVPVKPKSTDPNDYQLPAVCSTLPPQWKYAITPQGKIYYYHIKNRIPQWEPPTPAQLQQCEMEARDDDSESELTTTAGEDSSDDDDDVLIGMDAAQLKAYIDRKVEMRRQKRYQRLVVERSISPRREEDRIYNQMEVRKYKENKEKIRKRKEEIRRKRAEALRQTSLNMCTLGSINETNPNTQKTQIESPEDQGVLPIQDYLLSSDEEVDLKVEVNSPLMDKIVEGDKIVDELDALTTKRQLKRPLPPHRDLNEPSTSSSPASTSGLNVLIARQEYKKRKLEKKEKRKPKEQDAKYRKNKEKFRCEIAGIIVHHLKPYRKETCTVGRIQSNEDFNHLARKLTHFVMIKELKYCESVGQTLVVTESVKSKSREFIKKYMAKYTDVYVKPSNDPDFKDIPFTLLR</sequence>
<feature type="compositionally biased region" description="Polar residues" evidence="18">
    <location>
        <begin position="759"/>
        <end position="795"/>
    </location>
</feature>
<dbReference type="GO" id="GO:0005694">
    <property type="term" value="C:chromosome"/>
    <property type="evidence" value="ECO:0007669"/>
    <property type="project" value="UniProtKB-SubCell"/>
</dbReference>
<feature type="region of interest" description="Disordered" evidence="18">
    <location>
        <begin position="466"/>
        <end position="538"/>
    </location>
</feature>
<gene>
    <name evidence="23" type="ORF">FF38_00891</name>
</gene>
<evidence type="ECO:0000259" key="22">
    <source>
        <dbReference type="PROSITE" id="PS51215"/>
    </source>
</evidence>
<feature type="region of interest" description="Disordered" evidence="18">
    <location>
        <begin position="657"/>
        <end position="678"/>
    </location>
</feature>
<keyword evidence="17" id="KW-0175">Coiled coil</keyword>
<evidence type="ECO:0000313" key="24">
    <source>
        <dbReference type="Proteomes" id="UP000037069"/>
    </source>
</evidence>
<evidence type="ECO:0000256" key="15">
    <source>
        <dbReference type="ARBA" id="ARBA00023163"/>
    </source>
</evidence>
<evidence type="ECO:0000256" key="6">
    <source>
        <dbReference type="ARBA" id="ARBA00022553"/>
    </source>
</evidence>
<name>A0A0L0BZU8_LUCCU</name>
<feature type="compositionally biased region" description="Basic and acidic residues" evidence="18">
    <location>
        <begin position="472"/>
        <end position="497"/>
    </location>
</feature>
<dbReference type="Pfam" id="PF00397">
    <property type="entry name" value="WW"/>
    <property type="match status" value="1"/>
</dbReference>
<dbReference type="Pfam" id="PF00856">
    <property type="entry name" value="SET"/>
    <property type="match status" value="1"/>
</dbReference>
<keyword evidence="12" id="KW-0862">Zinc</keyword>
<feature type="compositionally biased region" description="Basic and acidic residues" evidence="18">
    <location>
        <begin position="749"/>
        <end position="758"/>
    </location>
</feature>
<evidence type="ECO:0000313" key="23">
    <source>
        <dbReference type="EMBL" id="KNC25511.1"/>
    </source>
</evidence>
<dbReference type="EC" id="2.1.1.359" evidence="3"/>
<dbReference type="InterPro" id="IPR006560">
    <property type="entry name" value="AWS_dom"/>
</dbReference>
<keyword evidence="14" id="KW-0805">Transcription regulation</keyword>
<protein>
    <recommendedName>
        <fullName evidence="3">[histone H3]-lysine(36) N-trimethyltransferase</fullName>
        <ecNumber evidence="3">2.1.1.359</ecNumber>
    </recommendedName>
</protein>
<feature type="region of interest" description="Disordered" evidence="18">
    <location>
        <begin position="399"/>
        <end position="451"/>
    </location>
</feature>
<evidence type="ECO:0000259" key="20">
    <source>
        <dbReference type="PROSITE" id="PS50280"/>
    </source>
</evidence>
<dbReference type="PROSITE" id="PS50020">
    <property type="entry name" value="WW_DOMAIN_2"/>
    <property type="match status" value="1"/>
</dbReference>
<dbReference type="Gene3D" id="1.10.1740.100">
    <property type="entry name" value="Set2, Rpb1 interacting domain"/>
    <property type="match status" value="1"/>
</dbReference>
<dbReference type="Pfam" id="PF08236">
    <property type="entry name" value="SRI"/>
    <property type="match status" value="1"/>
</dbReference>
<evidence type="ECO:0000256" key="9">
    <source>
        <dbReference type="ARBA" id="ARBA00022691"/>
    </source>
</evidence>
<dbReference type="PROSITE" id="PS50868">
    <property type="entry name" value="POST_SET"/>
    <property type="match status" value="1"/>
</dbReference>
<evidence type="ECO:0000256" key="4">
    <source>
        <dbReference type="ARBA" id="ARBA00022454"/>
    </source>
</evidence>
<keyword evidence="7 23" id="KW-0489">Methyltransferase</keyword>
<evidence type="ECO:0000259" key="19">
    <source>
        <dbReference type="PROSITE" id="PS50020"/>
    </source>
</evidence>
<feature type="compositionally biased region" description="Low complexity" evidence="18">
    <location>
        <begin position="1124"/>
        <end position="1134"/>
    </location>
</feature>
<evidence type="ECO:0000256" key="16">
    <source>
        <dbReference type="ARBA" id="ARBA00023242"/>
    </source>
</evidence>
<dbReference type="InterPro" id="IPR001202">
    <property type="entry name" value="WW_dom"/>
</dbReference>
<dbReference type="InterPro" id="IPR038190">
    <property type="entry name" value="SRI_sf"/>
</dbReference>
<dbReference type="InterPro" id="IPR044437">
    <property type="entry name" value="SETD2/Set2_SET"/>
</dbReference>
<feature type="compositionally biased region" description="Low complexity" evidence="18">
    <location>
        <begin position="734"/>
        <end position="747"/>
    </location>
</feature>
<evidence type="ECO:0000256" key="11">
    <source>
        <dbReference type="ARBA" id="ARBA00022782"/>
    </source>
</evidence>
<accession>A0A0L0BZU8</accession>
<evidence type="ECO:0000256" key="18">
    <source>
        <dbReference type="SAM" id="MobiDB-lite"/>
    </source>
</evidence>
<feature type="compositionally biased region" description="Acidic residues" evidence="18">
    <location>
        <begin position="404"/>
        <end position="426"/>
    </location>
</feature>
<dbReference type="InterPro" id="IPR036020">
    <property type="entry name" value="WW_dom_sf"/>
</dbReference>
<dbReference type="PANTHER" id="PTHR46711:SF1">
    <property type="entry name" value="HISTONE-LYSINE N-METHYLTRANSFERASE SETD2"/>
    <property type="match status" value="1"/>
</dbReference>
<keyword evidence="6" id="KW-0597">Phosphoprotein</keyword>
<feature type="region of interest" description="Disordered" evidence="18">
    <location>
        <begin position="47"/>
        <end position="114"/>
    </location>
</feature>
<dbReference type="PROSITE" id="PS51215">
    <property type="entry name" value="AWS"/>
    <property type="match status" value="1"/>
</dbReference>
<keyword evidence="16" id="KW-0539">Nucleus</keyword>
<dbReference type="GO" id="GO:0046872">
    <property type="term" value="F:metal ion binding"/>
    <property type="evidence" value="ECO:0007669"/>
    <property type="project" value="UniProtKB-KW"/>
</dbReference>
<dbReference type="OMA" id="THKGIKE"/>
<evidence type="ECO:0000256" key="12">
    <source>
        <dbReference type="ARBA" id="ARBA00022833"/>
    </source>
</evidence>
<feature type="domain" description="AWS" evidence="22">
    <location>
        <begin position="205"/>
        <end position="258"/>
    </location>
</feature>
<dbReference type="EMBL" id="JRES01001107">
    <property type="protein sequence ID" value="KNC25511.1"/>
    <property type="molecule type" value="Genomic_DNA"/>
</dbReference>
<evidence type="ECO:0000256" key="1">
    <source>
        <dbReference type="ARBA" id="ARBA00004123"/>
    </source>
</evidence>
<dbReference type="SMART" id="SM00317">
    <property type="entry name" value="SET"/>
    <property type="match status" value="1"/>
</dbReference>
<dbReference type="PROSITE" id="PS50280">
    <property type="entry name" value="SET"/>
    <property type="match status" value="1"/>
</dbReference>
<feature type="region of interest" description="Disordered" evidence="18">
    <location>
        <begin position="930"/>
        <end position="956"/>
    </location>
</feature>
<dbReference type="SMART" id="SM00456">
    <property type="entry name" value="WW"/>
    <property type="match status" value="1"/>
</dbReference>
<dbReference type="GO" id="GO:0005634">
    <property type="term" value="C:nucleus"/>
    <property type="evidence" value="ECO:0007669"/>
    <property type="project" value="UniProtKB-SubCell"/>
</dbReference>
<dbReference type="GO" id="GO:0140955">
    <property type="term" value="F:histone H3K36 trimethyltransferase activity"/>
    <property type="evidence" value="ECO:0007669"/>
    <property type="project" value="UniProtKB-EC"/>
</dbReference>
<dbReference type="Gene3D" id="2.170.270.10">
    <property type="entry name" value="SET domain"/>
    <property type="match status" value="1"/>
</dbReference>
<dbReference type="AlphaFoldDB" id="A0A0L0BZU8"/>
<keyword evidence="13" id="KW-0156">Chromatin regulator</keyword>
<feature type="domain" description="Post-SET" evidence="21">
    <location>
        <begin position="384"/>
        <end position="400"/>
    </location>
</feature>
<dbReference type="SUPFAM" id="SSF51045">
    <property type="entry name" value="WW domain"/>
    <property type="match status" value="1"/>
</dbReference>
<comment type="caution">
    <text evidence="23">The sequence shown here is derived from an EMBL/GenBank/DDBJ whole genome shotgun (WGS) entry which is preliminary data.</text>
</comment>
<evidence type="ECO:0000256" key="2">
    <source>
        <dbReference type="ARBA" id="ARBA00004286"/>
    </source>
</evidence>
<dbReference type="CDD" id="cd19172">
    <property type="entry name" value="SET_SETD2"/>
    <property type="match status" value="1"/>
</dbReference>
<feature type="compositionally biased region" description="Basic and acidic residues" evidence="18">
    <location>
        <begin position="66"/>
        <end position="77"/>
    </location>
</feature>
<organism evidence="23 24">
    <name type="scientific">Lucilia cuprina</name>
    <name type="common">Green bottle fly</name>
    <name type="synonym">Australian sheep blowfly</name>
    <dbReference type="NCBI Taxonomy" id="7375"/>
    <lineage>
        <taxon>Eukaryota</taxon>
        <taxon>Metazoa</taxon>
        <taxon>Ecdysozoa</taxon>
        <taxon>Arthropoda</taxon>
        <taxon>Hexapoda</taxon>
        <taxon>Insecta</taxon>
        <taxon>Pterygota</taxon>
        <taxon>Neoptera</taxon>
        <taxon>Endopterygota</taxon>
        <taxon>Diptera</taxon>
        <taxon>Brachycera</taxon>
        <taxon>Muscomorpha</taxon>
        <taxon>Oestroidea</taxon>
        <taxon>Calliphoridae</taxon>
        <taxon>Luciliinae</taxon>
        <taxon>Lucilia</taxon>
    </lineage>
</organism>
<evidence type="ECO:0000256" key="13">
    <source>
        <dbReference type="ARBA" id="ARBA00022853"/>
    </source>
</evidence>